<dbReference type="GO" id="GO:0030126">
    <property type="term" value="C:COPI vesicle coat"/>
    <property type="evidence" value="ECO:0007669"/>
    <property type="project" value="InterPro"/>
</dbReference>
<proteinExistence type="predicted"/>
<dbReference type="GO" id="GO:0005198">
    <property type="term" value="F:structural molecule activity"/>
    <property type="evidence" value="ECO:0007669"/>
    <property type="project" value="InterPro"/>
</dbReference>
<dbReference type="GO" id="GO:0016192">
    <property type="term" value="P:vesicle-mediated transport"/>
    <property type="evidence" value="ECO:0007669"/>
    <property type="project" value="InterPro"/>
</dbReference>
<protein>
    <submittedName>
        <fullName evidence="3">Coatomer subunit alpha-1</fullName>
    </submittedName>
</protein>
<dbReference type="EMBL" id="NCVQ01000006">
    <property type="protein sequence ID" value="PWZ22259.1"/>
    <property type="molecule type" value="Genomic_DNA"/>
</dbReference>
<evidence type="ECO:0000259" key="2">
    <source>
        <dbReference type="Pfam" id="PF06957"/>
    </source>
</evidence>
<accession>A0A3L6ENI7</accession>
<dbReference type="ExpressionAtlas" id="A0A3L6ENI7">
    <property type="expression patterns" value="baseline and differential"/>
</dbReference>
<sequence length="451" mass="49859">MAMKALEDTERFELDGQLLDCSLAKPLAEKKDDTSAPKGGPLLPSYTPLGYGLMGAYNPLGNGLAVAGAYNPYGNGLAGAYGVLGAHAAQPMLYVPGAPPGSTMIPMVLLDGRLVYVPQPAGQQPVPMTSPPPPQKGDRHYGGSGGSSSGRRRQQRRDDSAHFARMLLENSPQEAQARKARQSALQNVNTSAVIEQFKDALDHFQSITHNGKMVAAVEYGTEMQEKSMCEEPQRKAKVIAIVEVLKLGFSGIEVELAAYFTNCKLQRIHTRLVLSSAMALCFKQKNYATVAHFARMLLENSPQEAQARKARQVLRLDRKARQMNLIRVCQLGHPKRKDYVPWFYGLTQTLKSIRIQATLDLFTRKGNAKEKLRKLPVLSLGRMAKSSSLPDSRTICNEQPSTNAFISSVPDQRTGTNSSCNQCQKDHCCPSKAFVQVLNIWQDWMDWWPPW</sequence>
<dbReference type="Pfam" id="PF06957">
    <property type="entry name" value="COPI_C"/>
    <property type="match status" value="1"/>
</dbReference>
<dbReference type="GO" id="GO:0006886">
    <property type="term" value="P:intracellular protein transport"/>
    <property type="evidence" value="ECO:0007669"/>
    <property type="project" value="InterPro"/>
</dbReference>
<feature type="region of interest" description="Disordered" evidence="1">
    <location>
        <begin position="119"/>
        <end position="159"/>
    </location>
</feature>
<organism evidence="3">
    <name type="scientific">Zea mays</name>
    <name type="common">Maize</name>
    <dbReference type="NCBI Taxonomy" id="4577"/>
    <lineage>
        <taxon>Eukaryota</taxon>
        <taxon>Viridiplantae</taxon>
        <taxon>Streptophyta</taxon>
        <taxon>Embryophyta</taxon>
        <taxon>Tracheophyta</taxon>
        <taxon>Spermatophyta</taxon>
        <taxon>Magnoliopsida</taxon>
        <taxon>Liliopsida</taxon>
        <taxon>Poales</taxon>
        <taxon>Poaceae</taxon>
        <taxon>PACMAD clade</taxon>
        <taxon>Panicoideae</taxon>
        <taxon>Andropogonodae</taxon>
        <taxon>Andropogoneae</taxon>
        <taxon>Tripsacinae</taxon>
        <taxon>Zea</taxon>
    </lineage>
</organism>
<evidence type="ECO:0000313" key="3">
    <source>
        <dbReference type="EMBL" id="PWZ22259.1"/>
    </source>
</evidence>
<dbReference type="AlphaFoldDB" id="A0A3L6ENI7"/>
<name>A0A3L6ENI7_MAIZE</name>
<reference evidence="3" key="1">
    <citation type="journal article" date="2018" name="Nat. Genet.">
        <title>Extensive intraspecific gene order and gene structural variations between Mo17 and other maize genomes.</title>
        <authorList>
            <person name="Sun S."/>
            <person name="Zhou Y."/>
            <person name="Chen J."/>
            <person name="Shi J."/>
            <person name="Zhao H."/>
            <person name="Zhao H."/>
            <person name="Song W."/>
            <person name="Zhang M."/>
            <person name="Cui Y."/>
            <person name="Dong X."/>
            <person name="Liu H."/>
            <person name="Ma X."/>
            <person name="Jiao Y."/>
            <person name="Wang B."/>
            <person name="Wei X."/>
            <person name="Stein J.C."/>
            <person name="Glaubitz J.C."/>
            <person name="Lu F."/>
            <person name="Yu G."/>
            <person name="Liang C."/>
            <person name="Fengler K."/>
            <person name="Li B."/>
            <person name="Rafalski A."/>
            <person name="Schnable P.S."/>
            <person name="Ware D.H."/>
            <person name="Buckler E.S."/>
            <person name="Lai J."/>
        </authorList>
    </citation>
    <scope>NUCLEOTIDE SEQUENCE [LARGE SCALE GENOMIC DNA]</scope>
    <source>
        <tissue evidence="3">Seedling</tissue>
    </source>
</reference>
<comment type="caution">
    <text evidence="3">The sequence shown here is derived from an EMBL/GenBank/DDBJ whole genome shotgun (WGS) entry which is preliminary data.</text>
</comment>
<feature type="domain" description="Coatomer alpha subunit C-terminal" evidence="2">
    <location>
        <begin position="196"/>
        <end position="318"/>
    </location>
</feature>
<gene>
    <name evidence="3" type="primary">Os03g0711400</name>
    <name evidence="3" type="ORF">Zm00014a_034769</name>
</gene>
<evidence type="ECO:0000256" key="1">
    <source>
        <dbReference type="SAM" id="MobiDB-lite"/>
    </source>
</evidence>
<dbReference type="InterPro" id="IPR010714">
    <property type="entry name" value="Coatomer_asu_C"/>
</dbReference>
<dbReference type="Proteomes" id="UP000251960">
    <property type="component" value="Chromosome 5"/>
</dbReference>